<dbReference type="PANTHER" id="PTHR48085:SF8">
    <property type="entry name" value="CADMIUM_ZINC-TRANSPORTING ATPASE HMA3"/>
    <property type="match status" value="1"/>
</dbReference>
<dbReference type="Pfam" id="PF00122">
    <property type="entry name" value="E1-E2_ATPase"/>
    <property type="match status" value="1"/>
</dbReference>
<dbReference type="Gene3D" id="2.70.150.10">
    <property type="entry name" value="Calcium-transporting ATPase, cytoplasmic transduction domain A"/>
    <property type="match status" value="1"/>
</dbReference>
<dbReference type="SUPFAM" id="SSF81653">
    <property type="entry name" value="Calcium ATPase, transduction domain A"/>
    <property type="match status" value="1"/>
</dbReference>
<dbReference type="EnsemblPlants" id="ORUFI01G42020.1">
    <property type="protein sequence ID" value="ORUFI01G42020.1"/>
    <property type="gene ID" value="ORUFI01G42020"/>
</dbReference>
<dbReference type="HOGENOM" id="CLU_1878767_0_0_1"/>
<reference evidence="3" key="2">
    <citation type="submission" date="2015-06" db="UniProtKB">
        <authorList>
            <consortium name="EnsemblPlants"/>
        </authorList>
    </citation>
    <scope>IDENTIFICATION</scope>
</reference>
<dbReference type="STRING" id="4529.A0A0E0N5K8"/>
<evidence type="ECO:0000259" key="2">
    <source>
        <dbReference type="Pfam" id="PF00122"/>
    </source>
</evidence>
<dbReference type="GO" id="GO:0022857">
    <property type="term" value="F:transmembrane transporter activity"/>
    <property type="evidence" value="ECO:0007669"/>
    <property type="project" value="TreeGrafter"/>
</dbReference>
<dbReference type="AlphaFoldDB" id="A0A0E0N5K8"/>
<dbReference type="eggNOG" id="KOG0207">
    <property type="taxonomic scope" value="Eukaryota"/>
</dbReference>
<dbReference type="GO" id="GO:0016020">
    <property type="term" value="C:membrane"/>
    <property type="evidence" value="ECO:0007669"/>
    <property type="project" value="TreeGrafter"/>
</dbReference>
<name>A0A0E0N5K8_ORYRU</name>
<evidence type="ECO:0000313" key="4">
    <source>
        <dbReference type="Proteomes" id="UP000008022"/>
    </source>
</evidence>
<dbReference type="InterPro" id="IPR051014">
    <property type="entry name" value="Cation_Transport_ATPase_IB"/>
</dbReference>
<evidence type="ECO:0000256" key="1">
    <source>
        <dbReference type="ARBA" id="ARBA00006024"/>
    </source>
</evidence>
<sequence length="154" mass="16320">MRFSRKILTESSRRRLVAVFVWSPVKALNKAGLEASVWAYGSSGMVIWWPSPYIVASGVLLMASFFEWLFPPLQCLAVAAVVAGAPPMVRRGFAAASQLLQASAEMSSLMGMLPAKAVLATTGDVVSVRDVRVGDVVAVRAGEIVPVDGVVVDG</sequence>
<protein>
    <recommendedName>
        <fullName evidence="2">P-type ATPase A domain-containing protein</fullName>
    </recommendedName>
</protein>
<accession>A0A0E0N5K8</accession>
<reference evidence="4" key="1">
    <citation type="submission" date="2013-06" db="EMBL/GenBank/DDBJ databases">
        <authorList>
            <person name="Zhao Q."/>
        </authorList>
    </citation>
    <scope>NUCLEOTIDE SEQUENCE</scope>
    <source>
        <strain evidence="4">cv. W1943</strain>
    </source>
</reference>
<organism evidence="3 4">
    <name type="scientific">Oryza rufipogon</name>
    <name type="common">Brownbeard rice</name>
    <name type="synonym">Asian wild rice</name>
    <dbReference type="NCBI Taxonomy" id="4529"/>
    <lineage>
        <taxon>Eukaryota</taxon>
        <taxon>Viridiplantae</taxon>
        <taxon>Streptophyta</taxon>
        <taxon>Embryophyta</taxon>
        <taxon>Tracheophyta</taxon>
        <taxon>Spermatophyta</taxon>
        <taxon>Magnoliopsida</taxon>
        <taxon>Liliopsida</taxon>
        <taxon>Poales</taxon>
        <taxon>Poaceae</taxon>
        <taxon>BOP clade</taxon>
        <taxon>Oryzoideae</taxon>
        <taxon>Oryzeae</taxon>
        <taxon>Oryzinae</taxon>
        <taxon>Oryza</taxon>
    </lineage>
</organism>
<dbReference type="Gramene" id="ORUFI01G42020.1">
    <property type="protein sequence ID" value="ORUFI01G42020.1"/>
    <property type="gene ID" value="ORUFI01G42020"/>
</dbReference>
<dbReference type="Proteomes" id="UP000008022">
    <property type="component" value="Unassembled WGS sequence"/>
</dbReference>
<proteinExistence type="inferred from homology"/>
<dbReference type="OMA" id="LEASVWA"/>
<dbReference type="InterPro" id="IPR059000">
    <property type="entry name" value="ATPase_P-type_domA"/>
</dbReference>
<dbReference type="InterPro" id="IPR008250">
    <property type="entry name" value="ATPase_P-typ_transduc_dom_A_sf"/>
</dbReference>
<dbReference type="PANTHER" id="PTHR48085">
    <property type="entry name" value="CADMIUM/ZINC-TRANSPORTING ATPASE HMA2-RELATED"/>
    <property type="match status" value="1"/>
</dbReference>
<feature type="domain" description="P-type ATPase A" evidence="2">
    <location>
        <begin position="121"/>
        <end position="154"/>
    </location>
</feature>
<evidence type="ECO:0000313" key="3">
    <source>
        <dbReference type="EnsemblPlants" id="ORUFI01G42020.1"/>
    </source>
</evidence>
<keyword evidence="4" id="KW-1185">Reference proteome</keyword>
<comment type="similarity">
    <text evidence="1">Belongs to the cation transport ATPase (P-type) (TC 3.A.3) family. Type IB subfamily.</text>
</comment>